<accession>A0A8J3ZMI6</accession>
<name>A0A8J3ZMI6_9ACTN</name>
<organism evidence="2 3">
    <name type="scientific">Virgisporangium ochraceum</name>
    <dbReference type="NCBI Taxonomy" id="65505"/>
    <lineage>
        <taxon>Bacteria</taxon>
        <taxon>Bacillati</taxon>
        <taxon>Actinomycetota</taxon>
        <taxon>Actinomycetes</taxon>
        <taxon>Micromonosporales</taxon>
        <taxon>Micromonosporaceae</taxon>
        <taxon>Virgisporangium</taxon>
    </lineage>
</organism>
<dbReference type="AlphaFoldDB" id="A0A8J3ZMI6"/>
<keyword evidence="3" id="KW-1185">Reference proteome</keyword>
<dbReference type="PANTHER" id="PTHR43546">
    <property type="entry name" value="UPF0173 METAL-DEPENDENT HYDROLASE MJ1163-RELATED"/>
    <property type="match status" value="1"/>
</dbReference>
<dbReference type="InterPro" id="IPR036866">
    <property type="entry name" value="RibonucZ/Hydroxyglut_hydro"/>
</dbReference>
<dbReference type="Pfam" id="PF13483">
    <property type="entry name" value="Lactamase_B_3"/>
    <property type="match status" value="1"/>
</dbReference>
<protein>
    <submittedName>
        <fullName evidence="2">MBL fold metallo-hydrolase</fullName>
    </submittedName>
</protein>
<reference evidence="2" key="1">
    <citation type="submission" date="2021-01" db="EMBL/GenBank/DDBJ databases">
        <title>Whole genome shotgun sequence of Virgisporangium ochraceum NBRC 16418.</title>
        <authorList>
            <person name="Komaki H."/>
            <person name="Tamura T."/>
        </authorList>
    </citation>
    <scope>NUCLEOTIDE SEQUENCE</scope>
    <source>
        <strain evidence="2">NBRC 16418</strain>
    </source>
</reference>
<proteinExistence type="predicted"/>
<dbReference type="RefSeq" id="WP_203925545.1">
    <property type="nucleotide sequence ID" value="NZ_BOPH01000006.1"/>
</dbReference>
<gene>
    <name evidence="2" type="ORF">Voc01_004550</name>
</gene>
<comment type="caution">
    <text evidence="2">The sequence shown here is derived from an EMBL/GenBank/DDBJ whole genome shotgun (WGS) entry which is preliminary data.</text>
</comment>
<feature type="domain" description="Metallo-beta-lactamase" evidence="1">
    <location>
        <begin position="7"/>
        <end position="171"/>
    </location>
</feature>
<sequence>MLITKFTHSCVRLEKAGRVLVIDPGTWSEAGALLGADAVLVTHEHVDHVDPVRLAGIGAPVFAPAGADLPGLDRVRAFDLARLEPGDAVDVAGFSVRAVGGRHATVYAGRPDCANLGYVVDGSVYHPGDSLHVPDADLDTLFVPLQASWLKAAEAIDFVHAVDPRRTVPIHEAQVNERGLDALNHHLAAHTDHGYRYLAPRESLEVSG</sequence>
<evidence type="ECO:0000313" key="3">
    <source>
        <dbReference type="Proteomes" id="UP000635606"/>
    </source>
</evidence>
<dbReference type="Proteomes" id="UP000635606">
    <property type="component" value="Unassembled WGS sequence"/>
</dbReference>
<dbReference type="InterPro" id="IPR050114">
    <property type="entry name" value="UPF0173_UPF0282_UlaG_hydrolase"/>
</dbReference>
<dbReference type="PANTHER" id="PTHR43546:SF3">
    <property type="entry name" value="UPF0173 METAL-DEPENDENT HYDROLASE MJ1163"/>
    <property type="match status" value="1"/>
</dbReference>
<dbReference type="EMBL" id="BOPH01000006">
    <property type="protein sequence ID" value="GIJ65538.1"/>
    <property type="molecule type" value="Genomic_DNA"/>
</dbReference>
<dbReference type="InterPro" id="IPR001279">
    <property type="entry name" value="Metallo-B-lactamas"/>
</dbReference>
<dbReference type="Gene3D" id="3.60.15.10">
    <property type="entry name" value="Ribonuclease Z/Hydroxyacylglutathione hydrolase-like"/>
    <property type="match status" value="1"/>
</dbReference>
<dbReference type="SMART" id="SM00849">
    <property type="entry name" value="Lactamase_B"/>
    <property type="match status" value="1"/>
</dbReference>
<dbReference type="SUPFAM" id="SSF56281">
    <property type="entry name" value="Metallo-hydrolase/oxidoreductase"/>
    <property type="match status" value="1"/>
</dbReference>
<evidence type="ECO:0000313" key="2">
    <source>
        <dbReference type="EMBL" id="GIJ65538.1"/>
    </source>
</evidence>
<evidence type="ECO:0000259" key="1">
    <source>
        <dbReference type="SMART" id="SM00849"/>
    </source>
</evidence>